<evidence type="ECO:0000256" key="3">
    <source>
        <dbReference type="ARBA" id="ARBA00022475"/>
    </source>
</evidence>
<protein>
    <submittedName>
        <fullName evidence="9">Chromate transporter</fullName>
    </submittedName>
</protein>
<keyword evidence="10" id="KW-1185">Reference proteome</keyword>
<evidence type="ECO:0000256" key="4">
    <source>
        <dbReference type="ARBA" id="ARBA00022692"/>
    </source>
</evidence>
<organism evidence="9 10">
    <name type="scientific">Elioraea tepida</name>
    <dbReference type="NCBI Taxonomy" id="2843330"/>
    <lineage>
        <taxon>Bacteria</taxon>
        <taxon>Pseudomonadati</taxon>
        <taxon>Pseudomonadota</taxon>
        <taxon>Alphaproteobacteria</taxon>
        <taxon>Acetobacterales</taxon>
        <taxon>Elioraeaceae</taxon>
        <taxon>Elioraea</taxon>
    </lineage>
</organism>
<accession>A0A975U213</accession>
<dbReference type="KEGG" id="elio:KO353_01125"/>
<evidence type="ECO:0000256" key="8">
    <source>
        <dbReference type="SAM" id="Phobius"/>
    </source>
</evidence>
<comment type="subcellular location">
    <subcellularLocation>
        <location evidence="1">Cell membrane</location>
        <topology evidence="1">Multi-pass membrane protein</topology>
    </subcellularLocation>
</comment>
<reference evidence="9" key="1">
    <citation type="submission" date="2021-06" db="EMBL/GenBank/DDBJ databases">
        <title>Elioraea tepida, sp. nov., a moderately thermophilic aerobic anoxygenic phototrophic bacterium isolated from an alkaline siliceous hot spring mat community in Yellowstone National Park, WY, USA.</title>
        <authorList>
            <person name="Saini M.K."/>
            <person name="Yoshida S."/>
            <person name="Sebastian A."/>
            <person name="Hirose S."/>
            <person name="Hara E."/>
            <person name="Tamaki H."/>
            <person name="Soulier N.T."/>
            <person name="Albert I."/>
            <person name="Hanada S."/>
            <person name="Bryant D.A."/>
            <person name="Tank M."/>
        </authorList>
    </citation>
    <scope>NUCLEOTIDE SEQUENCE</scope>
    <source>
        <strain evidence="9">MS-P2</strain>
    </source>
</reference>
<dbReference type="Proteomes" id="UP000694001">
    <property type="component" value="Chromosome"/>
</dbReference>
<dbReference type="AlphaFoldDB" id="A0A975U213"/>
<name>A0A975U213_9PROT</name>
<keyword evidence="6 8" id="KW-0472">Membrane</keyword>
<feature type="region of interest" description="Disordered" evidence="7">
    <location>
        <begin position="119"/>
        <end position="155"/>
    </location>
</feature>
<dbReference type="InterPro" id="IPR003370">
    <property type="entry name" value="Chromate_transpt"/>
</dbReference>
<keyword evidence="4 8" id="KW-0812">Transmembrane</keyword>
<evidence type="ECO:0000256" key="2">
    <source>
        <dbReference type="ARBA" id="ARBA00005262"/>
    </source>
</evidence>
<evidence type="ECO:0000256" key="5">
    <source>
        <dbReference type="ARBA" id="ARBA00022989"/>
    </source>
</evidence>
<dbReference type="GO" id="GO:0015109">
    <property type="term" value="F:chromate transmembrane transporter activity"/>
    <property type="evidence" value="ECO:0007669"/>
    <property type="project" value="InterPro"/>
</dbReference>
<evidence type="ECO:0000256" key="1">
    <source>
        <dbReference type="ARBA" id="ARBA00004651"/>
    </source>
</evidence>
<dbReference type="Pfam" id="PF02417">
    <property type="entry name" value="Chromate_transp"/>
    <property type="match status" value="2"/>
</dbReference>
<gene>
    <name evidence="9" type="ORF">KO353_01125</name>
</gene>
<proteinExistence type="inferred from homology"/>
<dbReference type="PANTHER" id="PTHR43663">
    <property type="entry name" value="CHROMATE TRANSPORT PROTEIN-RELATED"/>
    <property type="match status" value="1"/>
</dbReference>
<dbReference type="PANTHER" id="PTHR43663:SF1">
    <property type="entry name" value="CHROMATE TRANSPORTER"/>
    <property type="match status" value="1"/>
</dbReference>
<feature type="transmembrane region" description="Helical" evidence="8">
    <location>
        <begin position="54"/>
        <end position="73"/>
    </location>
</feature>
<evidence type="ECO:0000313" key="10">
    <source>
        <dbReference type="Proteomes" id="UP000694001"/>
    </source>
</evidence>
<evidence type="ECO:0000256" key="7">
    <source>
        <dbReference type="SAM" id="MobiDB-lite"/>
    </source>
</evidence>
<sequence>MELDGQRPAPLAPREIFLLFLSISVQSFGGTLPFARRELVERRRLLTGPEFAELLALGQILPGPNVINLAAAFGDRHGGARGAAAAVAGMVVVPVLIAMLLATLASAYASSRDAGCASRHGGSGGGAPARNRVAHGRADPQQPARPPRLRRRVRSGRAASPAACARASCGHPALARPARRVREAPARFLLLLHVMAVSLGLSLLAVGGAIAIVPEIYRIAVVSNGWLEPARFAELYAISQFAPGPNAMIVALIGWEVMGGGGSAAGWEGSPPWRPSSARRA</sequence>
<keyword evidence="3" id="KW-1003">Cell membrane</keyword>
<feature type="transmembrane region" description="Helical" evidence="8">
    <location>
        <begin position="16"/>
        <end position="34"/>
    </location>
</feature>
<feature type="transmembrane region" description="Helical" evidence="8">
    <location>
        <begin position="85"/>
        <end position="109"/>
    </location>
</feature>
<feature type="transmembrane region" description="Helical" evidence="8">
    <location>
        <begin position="188"/>
        <end position="213"/>
    </location>
</feature>
<comment type="similarity">
    <text evidence="2">Belongs to the chromate ion transporter (CHR) (TC 2.A.51) family.</text>
</comment>
<keyword evidence="5 8" id="KW-1133">Transmembrane helix</keyword>
<dbReference type="InterPro" id="IPR052518">
    <property type="entry name" value="CHR_Transporter"/>
</dbReference>
<dbReference type="GO" id="GO:0005886">
    <property type="term" value="C:plasma membrane"/>
    <property type="evidence" value="ECO:0007669"/>
    <property type="project" value="UniProtKB-SubCell"/>
</dbReference>
<evidence type="ECO:0000256" key="6">
    <source>
        <dbReference type="ARBA" id="ARBA00023136"/>
    </source>
</evidence>
<evidence type="ECO:0000313" key="9">
    <source>
        <dbReference type="EMBL" id="QXM24905.1"/>
    </source>
</evidence>
<dbReference type="EMBL" id="CP076448">
    <property type="protein sequence ID" value="QXM24905.1"/>
    <property type="molecule type" value="Genomic_DNA"/>
</dbReference>